<evidence type="ECO:0000256" key="1">
    <source>
        <dbReference type="SAM" id="Phobius"/>
    </source>
</evidence>
<keyword evidence="1" id="KW-0812">Transmembrane</keyword>
<evidence type="ECO:0000313" key="3">
    <source>
        <dbReference type="EMBL" id="GAI85597.1"/>
    </source>
</evidence>
<keyword evidence="1" id="KW-1133">Transmembrane helix</keyword>
<comment type="caution">
    <text evidence="3">The sequence shown here is derived from an EMBL/GenBank/DDBJ whole genome shotgun (WGS) entry which is preliminary data.</text>
</comment>
<dbReference type="AlphaFoldDB" id="X1RXU8"/>
<protein>
    <recommendedName>
        <fullName evidence="2">Transposase IS4-like domain-containing protein</fullName>
    </recommendedName>
</protein>
<accession>X1RXU8</accession>
<reference evidence="3" key="1">
    <citation type="journal article" date="2014" name="Front. Microbiol.">
        <title>High frequency of phylogenetically diverse reductive dehalogenase-homologous genes in deep subseafloor sedimentary metagenomes.</title>
        <authorList>
            <person name="Kawai M."/>
            <person name="Futagami T."/>
            <person name="Toyoda A."/>
            <person name="Takaki Y."/>
            <person name="Nishi S."/>
            <person name="Hori S."/>
            <person name="Arai W."/>
            <person name="Tsubouchi T."/>
            <person name="Morono Y."/>
            <person name="Uchiyama I."/>
            <person name="Ito T."/>
            <person name="Fujiyama A."/>
            <person name="Inagaki F."/>
            <person name="Takami H."/>
        </authorList>
    </citation>
    <scope>NUCLEOTIDE SEQUENCE</scope>
    <source>
        <strain evidence="3">Expedition CK06-06</strain>
    </source>
</reference>
<dbReference type="GO" id="GO:0006313">
    <property type="term" value="P:DNA transposition"/>
    <property type="evidence" value="ECO:0007669"/>
    <property type="project" value="InterPro"/>
</dbReference>
<keyword evidence="1" id="KW-0472">Membrane</keyword>
<feature type="non-terminal residue" evidence="3">
    <location>
        <position position="1"/>
    </location>
</feature>
<dbReference type="InterPro" id="IPR012337">
    <property type="entry name" value="RNaseH-like_sf"/>
</dbReference>
<dbReference type="GO" id="GO:0004803">
    <property type="term" value="F:transposase activity"/>
    <property type="evidence" value="ECO:0007669"/>
    <property type="project" value="InterPro"/>
</dbReference>
<feature type="domain" description="Transposase IS4-like" evidence="2">
    <location>
        <begin position="37"/>
        <end position="194"/>
    </location>
</feature>
<organism evidence="3">
    <name type="scientific">marine sediment metagenome</name>
    <dbReference type="NCBI Taxonomy" id="412755"/>
    <lineage>
        <taxon>unclassified sequences</taxon>
        <taxon>metagenomes</taxon>
        <taxon>ecological metagenomes</taxon>
    </lineage>
</organism>
<gene>
    <name evidence="3" type="ORF">S12H4_19724</name>
</gene>
<dbReference type="Pfam" id="PF01609">
    <property type="entry name" value="DDE_Tnp_1"/>
    <property type="match status" value="1"/>
</dbReference>
<dbReference type="InterPro" id="IPR002559">
    <property type="entry name" value="Transposase_11"/>
</dbReference>
<dbReference type="GO" id="GO:0003677">
    <property type="term" value="F:DNA binding"/>
    <property type="evidence" value="ECO:0007669"/>
    <property type="project" value="InterPro"/>
</dbReference>
<dbReference type="EMBL" id="BARW01009900">
    <property type="protein sequence ID" value="GAI85597.1"/>
    <property type="molecule type" value="Genomic_DNA"/>
</dbReference>
<dbReference type="SUPFAM" id="SSF53098">
    <property type="entry name" value="Ribonuclease H-like"/>
    <property type="match status" value="1"/>
</dbReference>
<feature type="transmembrane region" description="Helical" evidence="1">
    <location>
        <begin position="189"/>
        <end position="210"/>
    </location>
</feature>
<feature type="transmembrane region" description="Helical" evidence="1">
    <location>
        <begin position="231"/>
        <end position="248"/>
    </location>
</feature>
<sequence length="276" mass="32086">GSYPIKARAILIAMTTFEYGHIKKSQNYLEEGFLVKLASSLPKDLRPVWIMDRGYQRASLLKFCRLNNYLYIIRGRRDVIVEYREKEKICPKSLGRLKHRQGKAKRYSGALYQGKSKEKVDIIVYREKGFKEPWFLLIPAFSERLLPTELVIDWYRARMNIETSFRDFESLLGVRGISLKVRKAKRLNGLLTCIVLIYILFLVLGVSELGEGLRKKLEIVRHRVRHGTKRTLSVLSLALMAITDTFLLNRLNLTKVLVDCLRKLRQNQIFVSPLLG</sequence>
<evidence type="ECO:0000259" key="2">
    <source>
        <dbReference type="Pfam" id="PF01609"/>
    </source>
</evidence>
<proteinExistence type="predicted"/>
<name>X1RXU8_9ZZZZ</name>